<keyword evidence="3 6" id="KW-0378">Hydrolase</keyword>
<dbReference type="PANTHER" id="PTHR42978">
    <property type="entry name" value="QUORUM-QUENCHING LACTONASE YTNP-RELATED-RELATED"/>
    <property type="match status" value="1"/>
</dbReference>
<dbReference type="Gene3D" id="3.60.15.10">
    <property type="entry name" value="Ribonuclease Z/Hydroxyacylglutathione hydrolase-like"/>
    <property type="match status" value="1"/>
</dbReference>
<evidence type="ECO:0000256" key="1">
    <source>
        <dbReference type="ARBA" id="ARBA00007749"/>
    </source>
</evidence>
<dbReference type="EMBL" id="SZZP01000005">
    <property type="protein sequence ID" value="TKV81804.1"/>
    <property type="molecule type" value="Genomic_DNA"/>
</dbReference>
<dbReference type="GO" id="GO:0046872">
    <property type="term" value="F:metal ion binding"/>
    <property type="evidence" value="ECO:0007669"/>
    <property type="project" value="UniProtKB-KW"/>
</dbReference>
<feature type="domain" description="Metallo-beta-lactamase" evidence="5">
    <location>
        <begin position="57"/>
        <end position="271"/>
    </location>
</feature>
<dbReference type="InterPro" id="IPR036866">
    <property type="entry name" value="RibonucZ/Hydroxyglut_hydro"/>
</dbReference>
<dbReference type="RefSeq" id="WP_137477947.1">
    <property type="nucleotide sequence ID" value="NZ_SZZP01000005.1"/>
</dbReference>
<name>A0A4U6S287_BRAEL</name>
<reference evidence="6 7" key="1">
    <citation type="submission" date="2019-05" db="EMBL/GenBank/DDBJ databases">
        <title>Draft Genome of Bradyrhizobium elkanii strain SEMIA 938, Used in Commercial Inoculants for Lupinus spp. in Brazil.</title>
        <authorList>
            <person name="Hungria M."/>
            <person name="Delamuta J.R.M."/>
            <person name="Ribeiro R.A."/>
            <person name="Nogueira M.A."/>
        </authorList>
    </citation>
    <scope>NUCLEOTIDE SEQUENCE [LARGE SCALE GENOMIC DNA]</scope>
    <source>
        <strain evidence="6 7">Semia 938</strain>
    </source>
</reference>
<evidence type="ECO:0000313" key="6">
    <source>
        <dbReference type="EMBL" id="TKV81804.1"/>
    </source>
</evidence>
<evidence type="ECO:0000256" key="3">
    <source>
        <dbReference type="ARBA" id="ARBA00022801"/>
    </source>
</evidence>
<proteinExistence type="inferred from homology"/>
<comment type="caution">
    <text evidence="6">The sequence shown here is derived from an EMBL/GenBank/DDBJ whole genome shotgun (WGS) entry which is preliminary data.</text>
</comment>
<sequence length="307" mass="33596">MRFAIGDATVDVIVDDDDFGLPLAEFLPGYDRRLIEAHRATLEPVFIDLARGVAKHAIQSFVVRTGGRTLLIDACIGEHKDIPEISAWHRRRGSGFLDRLRACGVDPAGIDVVFCTHLHVDHVGWNTNQDNGRWQPTFPNARYLFGRRELADWMTQHDAGRAPPIHARALEQSVIPIVEAGRVDLVDDGHQLGPGLRLVPLPGHTSGQMGLMADYAQHRAIFCGDAVHNPVQIFQPGLSTSSCADPQLAGETRAKILAEAADSGRLVIPAHFRGPRCAHIRRDGSGYVPVFDAGIGEKHPPAPRLTR</sequence>
<organism evidence="6 7">
    <name type="scientific">Bradyrhizobium elkanii</name>
    <dbReference type="NCBI Taxonomy" id="29448"/>
    <lineage>
        <taxon>Bacteria</taxon>
        <taxon>Pseudomonadati</taxon>
        <taxon>Pseudomonadota</taxon>
        <taxon>Alphaproteobacteria</taxon>
        <taxon>Hyphomicrobiales</taxon>
        <taxon>Nitrobacteraceae</taxon>
        <taxon>Bradyrhizobium</taxon>
    </lineage>
</organism>
<dbReference type="Pfam" id="PF00753">
    <property type="entry name" value="Lactamase_B"/>
    <property type="match status" value="1"/>
</dbReference>
<protein>
    <submittedName>
        <fullName evidence="6">MBL fold metallo-hydrolase</fullName>
    </submittedName>
</protein>
<dbReference type="SUPFAM" id="SSF56281">
    <property type="entry name" value="Metallo-hydrolase/oxidoreductase"/>
    <property type="match status" value="1"/>
</dbReference>
<dbReference type="InterPro" id="IPR001279">
    <property type="entry name" value="Metallo-B-lactamas"/>
</dbReference>
<evidence type="ECO:0000259" key="5">
    <source>
        <dbReference type="SMART" id="SM00849"/>
    </source>
</evidence>
<dbReference type="PANTHER" id="PTHR42978:SF6">
    <property type="entry name" value="QUORUM-QUENCHING LACTONASE YTNP-RELATED"/>
    <property type="match status" value="1"/>
</dbReference>
<dbReference type="InterPro" id="IPR051013">
    <property type="entry name" value="MBL_superfamily_lactonases"/>
</dbReference>
<dbReference type="CDD" id="cd16277">
    <property type="entry name" value="metallo-hydrolase-like_MBL-fold"/>
    <property type="match status" value="1"/>
</dbReference>
<accession>A0A4U6S287</accession>
<keyword evidence="2" id="KW-0479">Metal-binding</keyword>
<dbReference type="Proteomes" id="UP000305095">
    <property type="component" value="Unassembled WGS sequence"/>
</dbReference>
<evidence type="ECO:0000256" key="2">
    <source>
        <dbReference type="ARBA" id="ARBA00022723"/>
    </source>
</evidence>
<gene>
    <name evidence="6" type="ORF">FDV58_09050</name>
</gene>
<dbReference type="AlphaFoldDB" id="A0A4U6S287"/>
<evidence type="ECO:0000256" key="4">
    <source>
        <dbReference type="ARBA" id="ARBA00022833"/>
    </source>
</evidence>
<dbReference type="SMART" id="SM00849">
    <property type="entry name" value="Lactamase_B"/>
    <property type="match status" value="1"/>
</dbReference>
<dbReference type="GO" id="GO:0016787">
    <property type="term" value="F:hydrolase activity"/>
    <property type="evidence" value="ECO:0007669"/>
    <property type="project" value="UniProtKB-KW"/>
</dbReference>
<keyword evidence="4" id="KW-0862">Zinc</keyword>
<comment type="similarity">
    <text evidence="1">Belongs to the metallo-beta-lactamase superfamily.</text>
</comment>
<evidence type="ECO:0000313" key="7">
    <source>
        <dbReference type="Proteomes" id="UP000305095"/>
    </source>
</evidence>